<dbReference type="EMBL" id="PYDT01000005">
    <property type="protein sequence ID" value="THU59958.1"/>
    <property type="molecule type" value="Genomic_DNA"/>
</dbReference>
<name>A0A4S8JDP0_MUSBA</name>
<organism evidence="2 3">
    <name type="scientific">Musa balbisiana</name>
    <name type="common">Banana</name>
    <dbReference type="NCBI Taxonomy" id="52838"/>
    <lineage>
        <taxon>Eukaryota</taxon>
        <taxon>Viridiplantae</taxon>
        <taxon>Streptophyta</taxon>
        <taxon>Embryophyta</taxon>
        <taxon>Tracheophyta</taxon>
        <taxon>Spermatophyta</taxon>
        <taxon>Magnoliopsida</taxon>
        <taxon>Liliopsida</taxon>
        <taxon>Zingiberales</taxon>
        <taxon>Musaceae</taxon>
        <taxon>Musa</taxon>
    </lineage>
</organism>
<feature type="region of interest" description="Disordered" evidence="1">
    <location>
        <begin position="1"/>
        <end position="42"/>
    </location>
</feature>
<dbReference type="Proteomes" id="UP000317650">
    <property type="component" value="Chromosome 7"/>
</dbReference>
<keyword evidence="3" id="KW-1185">Reference proteome</keyword>
<sequence>MRGGSALPPFLYKEQARNKDLQRRSAARPPADRKPAAEEEDATLAACRRLAVTAGTRAAEGQRRRPSVPALTASGEALWPVSPSLLHPARLLAW</sequence>
<dbReference type="AlphaFoldDB" id="A0A4S8JDP0"/>
<accession>A0A4S8JDP0</accession>
<feature type="compositionally biased region" description="Basic and acidic residues" evidence="1">
    <location>
        <begin position="14"/>
        <end position="23"/>
    </location>
</feature>
<evidence type="ECO:0000256" key="1">
    <source>
        <dbReference type="SAM" id="MobiDB-lite"/>
    </source>
</evidence>
<reference evidence="2 3" key="1">
    <citation type="journal article" date="2019" name="Nat. Plants">
        <title>Genome sequencing of Musa balbisiana reveals subgenome evolution and function divergence in polyploid bananas.</title>
        <authorList>
            <person name="Yao X."/>
        </authorList>
    </citation>
    <scope>NUCLEOTIDE SEQUENCE [LARGE SCALE GENOMIC DNA]</scope>
    <source>
        <strain evidence="3">cv. DH-PKW</strain>
        <tissue evidence="2">Leaves</tissue>
    </source>
</reference>
<protein>
    <submittedName>
        <fullName evidence="2">Uncharacterized protein</fullName>
    </submittedName>
</protein>
<comment type="caution">
    <text evidence="2">The sequence shown here is derived from an EMBL/GenBank/DDBJ whole genome shotgun (WGS) entry which is preliminary data.</text>
</comment>
<proteinExistence type="predicted"/>
<evidence type="ECO:0000313" key="2">
    <source>
        <dbReference type="EMBL" id="THU59958.1"/>
    </source>
</evidence>
<gene>
    <name evidence="2" type="ORF">C4D60_Mb07t07540</name>
</gene>
<evidence type="ECO:0000313" key="3">
    <source>
        <dbReference type="Proteomes" id="UP000317650"/>
    </source>
</evidence>